<evidence type="ECO:0000313" key="3">
    <source>
        <dbReference type="EMBL" id="SSC11538.1"/>
    </source>
</evidence>
<reference evidence="3 4" key="1">
    <citation type="submission" date="2017-01" db="EMBL/GenBank/DDBJ databases">
        <authorList>
            <person name="Erauso G."/>
        </authorList>
    </citation>
    <scope>NUCLEOTIDE SEQUENCE [LARGE SCALE GENOMIC DNA]</scope>
    <source>
        <strain evidence="3">MESINF1</strain>
    </source>
</reference>
<keyword evidence="1" id="KW-1133">Transmembrane helix</keyword>
<evidence type="ECO:0000313" key="4">
    <source>
        <dbReference type="Proteomes" id="UP000250796"/>
    </source>
</evidence>
<organism evidence="3 4">
    <name type="scientific">Mesotoga infera</name>
    <dbReference type="NCBI Taxonomy" id="1236046"/>
    <lineage>
        <taxon>Bacteria</taxon>
        <taxon>Thermotogati</taxon>
        <taxon>Thermotogota</taxon>
        <taxon>Thermotogae</taxon>
        <taxon>Kosmotogales</taxon>
        <taxon>Kosmotogaceae</taxon>
        <taxon>Mesotoga</taxon>
    </lineage>
</organism>
<name>A0A7Z7LCI5_9BACT</name>
<keyword evidence="1" id="KW-0812">Transmembrane</keyword>
<evidence type="ECO:0000259" key="2">
    <source>
        <dbReference type="Pfam" id="PF07331"/>
    </source>
</evidence>
<feature type="transmembrane region" description="Helical" evidence="1">
    <location>
        <begin position="90"/>
        <end position="123"/>
    </location>
</feature>
<protein>
    <recommendedName>
        <fullName evidence="2">DUF1468 domain-containing protein</fullName>
    </recommendedName>
</protein>
<gene>
    <name evidence="3" type="ORF">MESINF_0089</name>
</gene>
<dbReference type="Pfam" id="PF07331">
    <property type="entry name" value="TctB"/>
    <property type="match status" value="1"/>
</dbReference>
<dbReference type="AlphaFoldDB" id="A0A7Z7LCI5"/>
<feature type="transmembrane region" description="Helical" evidence="1">
    <location>
        <begin position="129"/>
        <end position="150"/>
    </location>
</feature>
<dbReference type="Proteomes" id="UP000250796">
    <property type="component" value="Chromosome MESINF"/>
</dbReference>
<sequence length="165" mass="18352">MNIKNIFFGISLLILSGLIFFFGSSFPNYVVRGNKLPGPKFFPFTLAVIIIILGTYYIIKSLIMIRLKRIPKDATLAPSDKITLDGTKNVIAIIVGIIFFVPLINLLGFILGATIVSAALMIILNVKIWRSLVYSVILVVIIFLIFGMVFKVPLPEGIVMAMFQR</sequence>
<accession>A0A7Z7LCI5</accession>
<feature type="transmembrane region" description="Helical" evidence="1">
    <location>
        <begin position="41"/>
        <end position="59"/>
    </location>
</feature>
<keyword evidence="4" id="KW-1185">Reference proteome</keyword>
<dbReference type="KEGG" id="minf:MESINF_0089"/>
<dbReference type="InterPro" id="IPR009936">
    <property type="entry name" value="DUF1468"/>
</dbReference>
<proteinExistence type="predicted"/>
<evidence type="ECO:0000256" key="1">
    <source>
        <dbReference type="SAM" id="Phobius"/>
    </source>
</evidence>
<dbReference type="EMBL" id="LS974202">
    <property type="protein sequence ID" value="SSC11538.1"/>
    <property type="molecule type" value="Genomic_DNA"/>
</dbReference>
<dbReference type="RefSeq" id="WP_169697997.1">
    <property type="nucleotide sequence ID" value="NZ_LS974202.1"/>
</dbReference>
<feature type="transmembrane region" description="Helical" evidence="1">
    <location>
        <begin position="7"/>
        <end position="29"/>
    </location>
</feature>
<keyword evidence="1" id="KW-0472">Membrane</keyword>
<feature type="domain" description="DUF1468" evidence="2">
    <location>
        <begin position="7"/>
        <end position="155"/>
    </location>
</feature>